<proteinExistence type="predicted"/>
<feature type="compositionally biased region" description="Polar residues" evidence="1">
    <location>
        <begin position="1"/>
        <end position="16"/>
    </location>
</feature>
<evidence type="ECO:0000313" key="2">
    <source>
        <dbReference type="EMBL" id="KAJ8882101.1"/>
    </source>
</evidence>
<evidence type="ECO:0000256" key="1">
    <source>
        <dbReference type="SAM" id="MobiDB-lite"/>
    </source>
</evidence>
<dbReference type="Proteomes" id="UP001159363">
    <property type="component" value="Chromosome 5"/>
</dbReference>
<feature type="region of interest" description="Disordered" evidence="1">
    <location>
        <begin position="1"/>
        <end position="42"/>
    </location>
</feature>
<keyword evidence="3" id="KW-1185">Reference proteome</keyword>
<protein>
    <submittedName>
        <fullName evidence="2">Uncharacterized protein</fullName>
    </submittedName>
</protein>
<reference evidence="2 3" key="1">
    <citation type="submission" date="2023-02" db="EMBL/GenBank/DDBJ databases">
        <title>LHISI_Scaffold_Assembly.</title>
        <authorList>
            <person name="Stuart O.P."/>
            <person name="Cleave R."/>
            <person name="Magrath M.J.L."/>
            <person name="Mikheyev A.S."/>
        </authorList>
    </citation>
    <scope>NUCLEOTIDE SEQUENCE [LARGE SCALE GENOMIC DNA]</scope>
    <source>
        <strain evidence="2">Daus_M_001</strain>
        <tissue evidence="2">Leg muscle</tissue>
    </source>
</reference>
<sequence>MASLASNVPERCSSTRARAAPNCNGGEDGRPPEKTRRSAASFSTIPTCRNLAGNGTRFAQVEGGQSDRCTTLGPQNGEAAVNRLLVIVAPGRGEVRCTVFLNPSDGQLRELASLREWVTAFVGTAQADAGGYNLDDLPHPSSTSDPTPGALSNRLKMRPAVMKSSGHVWLVSARRCDTRPSQLHLPTGTQQLQFLSRAEWKLGQALVLALVFPCPLSTIENMLYTKIIFDRHCTLRGSVFNDLHCGYERITNQFIKVRSRPDIPSRTGEVTGWICASRVIADSRKHCAVVPSGGGRNFPSLARLPTTETASRRAVSGSSVMPSYLRWGTRGRSALVDRAIPSGATVSQWLELFEVRCSGQVVRAIPSGASLAQWIERFQVEPQWLSG</sequence>
<accession>A0ABQ9HCT6</accession>
<feature type="compositionally biased region" description="Basic and acidic residues" evidence="1">
    <location>
        <begin position="27"/>
        <end position="36"/>
    </location>
</feature>
<organism evidence="2 3">
    <name type="scientific">Dryococelus australis</name>
    <dbReference type="NCBI Taxonomy" id="614101"/>
    <lineage>
        <taxon>Eukaryota</taxon>
        <taxon>Metazoa</taxon>
        <taxon>Ecdysozoa</taxon>
        <taxon>Arthropoda</taxon>
        <taxon>Hexapoda</taxon>
        <taxon>Insecta</taxon>
        <taxon>Pterygota</taxon>
        <taxon>Neoptera</taxon>
        <taxon>Polyneoptera</taxon>
        <taxon>Phasmatodea</taxon>
        <taxon>Verophasmatodea</taxon>
        <taxon>Anareolatae</taxon>
        <taxon>Phasmatidae</taxon>
        <taxon>Eurycanthinae</taxon>
        <taxon>Dryococelus</taxon>
    </lineage>
</organism>
<evidence type="ECO:0000313" key="3">
    <source>
        <dbReference type="Proteomes" id="UP001159363"/>
    </source>
</evidence>
<name>A0ABQ9HCT6_9NEOP</name>
<comment type="caution">
    <text evidence="2">The sequence shown here is derived from an EMBL/GenBank/DDBJ whole genome shotgun (WGS) entry which is preliminary data.</text>
</comment>
<gene>
    <name evidence="2" type="ORF">PR048_018589</name>
</gene>
<dbReference type="EMBL" id="JARBHB010000006">
    <property type="protein sequence ID" value="KAJ8882101.1"/>
    <property type="molecule type" value="Genomic_DNA"/>
</dbReference>